<dbReference type="SUPFAM" id="SSF55729">
    <property type="entry name" value="Acyl-CoA N-acyltransferases (Nat)"/>
    <property type="match status" value="1"/>
</dbReference>
<dbReference type="CDD" id="cd04301">
    <property type="entry name" value="NAT_SF"/>
    <property type="match status" value="1"/>
</dbReference>
<dbReference type="Gene3D" id="3.40.630.30">
    <property type="match status" value="1"/>
</dbReference>
<proteinExistence type="predicted"/>
<name>A0A401GD71_9APHY</name>
<dbReference type="GeneID" id="38777045"/>
<dbReference type="RefSeq" id="XP_027611041.1">
    <property type="nucleotide sequence ID" value="XM_027755240.1"/>
</dbReference>
<reference evidence="2 3" key="1">
    <citation type="journal article" date="2018" name="Sci. Rep.">
        <title>Genome sequence of the cauliflower mushroom Sparassis crispa (Hanabiratake) and its association with beneficial usage.</title>
        <authorList>
            <person name="Kiyama R."/>
            <person name="Furutani Y."/>
            <person name="Kawaguchi K."/>
            <person name="Nakanishi T."/>
        </authorList>
    </citation>
    <scope>NUCLEOTIDE SEQUENCE [LARGE SCALE GENOMIC DNA]</scope>
</reference>
<dbReference type="EMBL" id="BFAD01000002">
    <property type="protein sequence ID" value="GBE80128.1"/>
    <property type="molecule type" value="Genomic_DNA"/>
</dbReference>
<dbReference type="InterPro" id="IPR036770">
    <property type="entry name" value="Ankyrin_rpt-contain_sf"/>
</dbReference>
<accession>A0A401GD71</accession>
<dbReference type="AlphaFoldDB" id="A0A401GD71"/>
<dbReference type="Proteomes" id="UP000287166">
    <property type="component" value="Unassembled WGS sequence"/>
</dbReference>
<evidence type="ECO:0000313" key="3">
    <source>
        <dbReference type="Proteomes" id="UP000287166"/>
    </source>
</evidence>
<dbReference type="InterPro" id="IPR016181">
    <property type="entry name" value="Acyl_CoA_acyltransferase"/>
</dbReference>
<keyword evidence="3" id="KW-1185">Reference proteome</keyword>
<feature type="compositionally biased region" description="Acidic residues" evidence="1">
    <location>
        <begin position="615"/>
        <end position="638"/>
    </location>
</feature>
<organism evidence="2 3">
    <name type="scientific">Sparassis crispa</name>
    <dbReference type="NCBI Taxonomy" id="139825"/>
    <lineage>
        <taxon>Eukaryota</taxon>
        <taxon>Fungi</taxon>
        <taxon>Dikarya</taxon>
        <taxon>Basidiomycota</taxon>
        <taxon>Agaricomycotina</taxon>
        <taxon>Agaricomycetes</taxon>
        <taxon>Polyporales</taxon>
        <taxon>Sparassidaceae</taxon>
        <taxon>Sparassis</taxon>
    </lineage>
</organism>
<evidence type="ECO:0000313" key="2">
    <source>
        <dbReference type="EMBL" id="GBE80128.1"/>
    </source>
</evidence>
<comment type="caution">
    <text evidence="2">The sequence shown here is derived from an EMBL/GenBank/DDBJ whole genome shotgun (WGS) entry which is preliminary data.</text>
</comment>
<dbReference type="STRING" id="139825.A0A401GD71"/>
<sequence>MAATTLTADDGKPFALDECTATVDIDNDYYEHPGVVKRISLKVKHPVQTRAVLGDTTTAAPTNGEEEWLDDIDLSDDTVASVTALQINRARCRGSFLEVMDDMSQELHEFSVALFNKFGHLKPELVEHEYHRGSGCWGREMDNNMLVYIESVEVKPQFRNKGVGSWALRKLSERFATHADFVVCWPTPIERILEKSAWEAQKNKIIDFFRKNDFRRVGRTDFFAYSPNPQHPSRSLAATDDVAGHEYATDESEDPATEARVLDFLLTGGQLEAQRERDAQHQERYPVHHAIAKSLHPGGGAPIGDTIRTAYSVDHASVRKKDDNGISPLHLAAGLLSLPAVEALLALPEESGVREDLTLRDNKDGVTPLEACEHMMRSTKEFSETMLGVWNGHQDEGLKIAATLRRAAGEQVGTDDEYIRQRKWGCTCGQCADGWLSPRMRYRLECAAELDKDMMETMRPQFRRGRPLSLLTILGDSIALNYVPQYLWGVIDRAFYDGLQLVFQEIADVLKQGAIPSPQHVRQRVEAVAQRFFAEDGRVEYALDFVTQGALEQSPLGDATWDEMVEDDLAERHDGVWEAWRSLPQCANDLEFGMVRERLGLSGRQRWGPYLGGDDHDEDMDGDDDGDDDEMGEEEDEA</sequence>
<dbReference type="OrthoDB" id="2753421at2759"/>
<dbReference type="Gene3D" id="1.25.40.20">
    <property type="entry name" value="Ankyrin repeat-containing domain"/>
    <property type="match status" value="1"/>
</dbReference>
<evidence type="ECO:0000256" key="1">
    <source>
        <dbReference type="SAM" id="MobiDB-lite"/>
    </source>
</evidence>
<protein>
    <submittedName>
        <fullName evidence="2">Uncharacterized protein</fullName>
    </submittedName>
</protein>
<feature type="region of interest" description="Disordered" evidence="1">
    <location>
        <begin position="605"/>
        <end position="638"/>
    </location>
</feature>
<dbReference type="InParanoid" id="A0A401GD71"/>
<gene>
    <name evidence="2" type="ORF">SCP_0213310</name>
</gene>